<protein>
    <recommendedName>
        <fullName evidence="2">Delta(24)-sterol reductase</fullName>
        <ecNumber evidence="2">1.3.1.72</ecNumber>
    </recommendedName>
</protein>
<dbReference type="GO" id="GO:0005737">
    <property type="term" value="C:cytoplasm"/>
    <property type="evidence" value="ECO:0007669"/>
    <property type="project" value="TreeGrafter"/>
</dbReference>
<organism evidence="9 10">
    <name type="scientific">Emydomyces testavorans</name>
    <dbReference type="NCBI Taxonomy" id="2070801"/>
    <lineage>
        <taxon>Eukaryota</taxon>
        <taxon>Fungi</taxon>
        <taxon>Dikarya</taxon>
        <taxon>Ascomycota</taxon>
        <taxon>Pezizomycotina</taxon>
        <taxon>Eurotiomycetes</taxon>
        <taxon>Eurotiomycetidae</taxon>
        <taxon>Onygenales</taxon>
        <taxon>Nannizziopsiaceae</taxon>
        <taxon>Emydomyces</taxon>
    </lineage>
</organism>
<dbReference type="EMBL" id="CP120630">
    <property type="protein sequence ID" value="WEW61258.1"/>
    <property type="molecule type" value="Genomic_DNA"/>
</dbReference>
<evidence type="ECO:0000256" key="3">
    <source>
        <dbReference type="ARBA" id="ARBA00022692"/>
    </source>
</evidence>
<dbReference type="InterPro" id="IPR040165">
    <property type="entry name" value="Diminuto-like"/>
</dbReference>
<dbReference type="PANTHER" id="PTHR10801:SF0">
    <property type="entry name" value="DELTA(24)-STEROL REDUCTASE"/>
    <property type="match status" value="1"/>
</dbReference>
<dbReference type="Pfam" id="PF01565">
    <property type="entry name" value="FAD_binding_4"/>
    <property type="match status" value="1"/>
</dbReference>
<evidence type="ECO:0000256" key="5">
    <source>
        <dbReference type="ARBA" id="ARBA00023002"/>
    </source>
</evidence>
<dbReference type="AlphaFoldDB" id="A0AAF0IL29"/>
<keyword evidence="3 7" id="KW-0812">Transmembrane</keyword>
<name>A0AAF0IL29_9EURO</name>
<accession>A0AAF0IL29</accession>
<sequence length="544" mass="61443">MHTAHEPVRLSPTTKCPHHSAAVSALSTTIRAFHTCQLPFRIYHGATNSTRPQTFQHNRIVDLSAFTRILHIDPARKTALVEPNVSMDRLVAATRAHGLVPEVVMEFPGITVGGGFAGTGAESSSFRRGFFDEAVRWVEVVLGNGEVVGVGKEEEDDGGGGELFAGVSGSFGTMGVTTLLEIGLVEARGGWVEVRYFAVAGGREAVELLEEKMRDEEVDYVDGILFARDRGVVVTGRRMGGSEGDGEGKSKVQRFSRSIDEWFYIHAERMCSKSLREPATEYVPLEDYLFRYDRGAFWVARFAYDYFFIPFNRFTRWLLDYFMHTRLMYHALHKSGLSSGFIIQDMALPWSAASEFIDYLDENFSRYPLWLRPIKPHANQHASFHPQIPSTLPQGSSTDGNDKMLLNIGLWAPGPSSHRAFIEANRALEHKIYALRGTKWLYAQTFYTENEFWSIYDRGKYDALREKYHASWLPSVYDKVKTDPEMSAASFDRRRILRPLPGLYGALRAAIGGGYLLPHRRVRMILGVVLVCLLGRVLLKWLQR</sequence>
<feature type="transmembrane region" description="Helical" evidence="7">
    <location>
        <begin position="522"/>
        <end position="539"/>
    </location>
</feature>
<dbReference type="GO" id="GO:0071949">
    <property type="term" value="F:FAD binding"/>
    <property type="evidence" value="ECO:0007669"/>
    <property type="project" value="InterPro"/>
</dbReference>
<gene>
    <name evidence="9" type="ORF">PRK78_006748</name>
</gene>
<evidence type="ECO:0000259" key="8">
    <source>
        <dbReference type="PROSITE" id="PS51387"/>
    </source>
</evidence>
<dbReference type="InterPro" id="IPR016166">
    <property type="entry name" value="FAD-bd_PCMH"/>
</dbReference>
<feature type="domain" description="FAD-binding PCMH-type" evidence="8">
    <location>
        <begin position="10"/>
        <end position="187"/>
    </location>
</feature>
<evidence type="ECO:0000256" key="2">
    <source>
        <dbReference type="ARBA" id="ARBA00012405"/>
    </source>
</evidence>
<keyword evidence="6 7" id="KW-0472">Membrane</keyword>
<dbReference type="EC" id="1.3.1.72" evidence="2"/>
<keyword evidence="4 7" id="KW-1133">Transmembrane helix</keyword>
<evidence type="ECO:0000256" key="1">
    <source>
        <dbReference type="ARBA" id="ARBA00004167"/>
    </source>
</evidence>
<dbReference type="GO" id="GO:0050614">
    <property type="term" value="F:Delta24-sterol reductase activity"/>
    <property type="evidence" value="ECO:0007669"/>
    <property type="project" value="UniProtKB-EC"/>
</dbReference>
<keyword evidence="10" id="KW-1185">Reference proteome</keyword>
<evidence type="ECO:0000256" key="7">
    <source>
        <dbReference type="SAM" id="Phobius"/>
    </source>
</evidence>
<proteinExistence type="predicted"/>
<dbReference type="GO" id="GO:0000246">
    <property type="term" value="F:Delta24(24-1) sterol reductase activity"/>
    <property type="evidence" value="ECO:0007669"/>
    <property type="project" value="TreeGrafter"/>
</dbReference>
<dbReference type="Gene3D" id="3.30.465.10">
    <property type="match status" value="1"/>
</dbReference>
<evidence type="ECO:0000256" key="4">
    <source>
        <dbReference type="ARBA" id="ARBA00022989"/>
    </source>
</evidence>
<dbReference type="PROSITE" id="PS51387">
    <property type="entry name" value="FAD_PCMH"/>
    <property type="match status" value="1"/>
</dbReference>
<dbReference type="InterPro" id="IPR006094">
    <property type="entry name" value="Oxid_FAD_bind_N"/>
</dbReference>
<dbReference type="InterPro" id="IPR036318">
    <property type="entry name" value="FAD-bd_PCMH-like_sf"/>
</dbReference>
<reference evidence="9" key="1">
    <citation type="submission" date="2023-03" db="EMBL/GenBank/DDBJ databases">
        <title>Emydomyces testavorans Genome Sequence.</title>
        <authorList>
            <person name="Hoyer L."/>
        </authorList>
    </citation>
    <scope>NUCLEOTIDE SEQUENCE</scope>
    <source>
        <strain evidence="9">16-2883</strain>
    </source>
</reference>
<dbReference type="GO" id="GO:0008202">
    <property type="term" value="P:steroid metabolic process"/>
    <property type="evidence" value="ECO:0007669"/>
    <property type="project" value="TreeGrafter"/>
</dbReference>
<dbReference type="PANTHER" id="PTHR10801">
    <property type="entry name" value="24-DEHYDROCHOLESTEROL REDUCTASE"/>
    <property type="match status" value="1"/>
</dbReference>
<dbReference type="InterPro" id="IPR016169">
    <property type="entry name" value="FAD-bd_PCMH_sub2"/>
</dbReference>
<evidence type="ECO:0000313" key="9">
    <source>
        <dbReference type="EMBL" id="WEW61258.1"/>
    </source>
</evidence>
<comment type="subcellular location">
    <subcellularLocation>
        <location evidence="1">Membrane</location>
        <topology evidence="1">Single-pass membrane protein</topology>
    </subcellularLocation>
</comment>
<dbReference type="GO" id="GO:0016020">
    <property type="term" value="C:membrane"/>
    <property type="evidence" value="ECO:0007669"/>
    <property type="project" value="UniProtKB-SubCell"/>
</dbReference>
<evidence type="ECO:0000313" key="10">
    <source>
        <dbReference type="Proteomes" id="UP001219355"/>
    </source>
</evidence>
<dbReference type="Proteomes" id="UP001219355">
    <property type="component" value="Chromosome 4"/>
</dbReference>
<dbReference type="SUPFAM" id="SSF56176">
    <property type="entry name" value="FAD-binding/transporter-associated domain-like"/>
    <property type="match status" value="1"/>
</dbReference>
<keyword evidence="5" id="KW-0560">Oxidoreductase</keyword>
<evidence type="ECO:0000256" key="6">
    <source>
        <dbReference type="ARBA" id="ARBA00023136"/>
    </source>
</evidence>